<evidence type="ECO:0000259" key="3">
    <source>
        <dbReference type="PROSITE" id="PS50977"/>
    </source>
</evidence>
<dbReference type="PANTHER" id="PTHR43479">
    <property type="entry name" value="ACREF/ENVCD OPERON REPRESSOR-RELATED"/>
    <property type="match status" value="1"/>
</dbReference>
<dbReference type="InterPro" id="IPR054422">
    <property type="entry name" value="TetR-like_HI_0893_C"/>
</dbReference>
<sequence>MRTKDESKIEALHQAVIDVINHDGYQNLSVAKIAKKAGVSVATLYIYYSDKKDMLGKVYLKIKDLIDAKLFNEFDPQGPFEQQFKRLLRNYADAICTYPEKAAVMRVFNSNPNLVAEDVYSQSMDLGKPVADLYRHGLEEKLIRQYEPEIFISFTFNAIDSLAQIRFMQGKTLTKDEVDQLIEMAWAACKQN</sequence>
<protein>
    <submittedName>
        <fullName evidence="4">TetR family transcriptional regulator</fullName>
    </submittedName>
</protein>
<dbReference type="Pfam" id="PF00440">
    <property type="entry name" value="TetR_N"/>
    <property type="match status" value="1"/>
</dbReference>
<gene>
    <name evidence="4" type="ORF">FD16_GL000336</name>
</gene>
<dbReference type="STRING" id="1423807.FD16_GL000336"/>
<dbReference type="SUPFAM" id="SSF46689">
    <property type="entry name" value="Homeodomain-like"/>
    <property type="match status" value="1"/>
</dbReference>
<dbReference type="GO" id="GO:0003677">
    <property type="term" value="F:DNA binding"/>
    <property type="evidence" value="ECO:0007669"/>
    <property type="project" value="UniProtKB-UniRule"/>
</dbReference>
<reference evidence="4 5" key="1">
    <citation type="journal article" date="2015" name="Genome Announc.">
        <title>Expanding the biotechnology potential of lactobacilli through comparative genomics of 213 strains and associated genera.</title>
        <authorList>
            <person name="Sun Z."/>
            <person name="Harris H.M."/>
            <person name="McCann A."/>
            <person name="Guo C."/>
            <person name="Argimon S."/>
            <person name="Zhang W."/>
            <person name="Yang X."/>
            <person name="Jeffery I.B."/>
            <person name="Cooney J.C."/>
            <person name="Kagawa T.F."/>
            <person name="Liu W."/>
            <person name="Song Y."/>
            <person name="Salvetti E."/>
            <person name="Wrobel A."/>
            <person name="Rasinkangas P."/>
            <person name="Parkhill J."/>
            <person name="Rea M.C."/>
            <person name="O'Sullivan O."/>
            <person name="Ritari J."/>
            <person name="Douillard F.P."/>
            <person name="Paul Ross R."/>
            <person name="Yang R."/>
            <person name="Briner A.E."/>
            <person name="Felis G.E."/>
            <person name="de Vos W.M."/>
            <person name="Barrangou R."/>
            <person name="Klaenhammer T.R."/>
            <person name="Caufield P.W."/>
            <person name="Cui Y."/>
            <person name="Zhang H."/>
            <person name="O'Toole P.W."/>
        </authorList>
    </citation>
    <scope>NUCLEOTIDE SEQUENCE [LARGE SCALE GENOMIC DNA]</scope>
    <source>
        <strain evidence="4 5">DSM 5007</strain>
    </source>
</reference>
<dbReference type="PRINTS" id="PR00455">
    <property type="entry name" value="HTHTETR"/>
</dbReference>
<evidence type="ECO:0000256" key="1">
    <source>
        <dbReference type="ARBA" id="ARBA00023125"/>
    </source>
</evidence>
<dbReference type="Gene3D" id="1.10.357.10">
    <property type="entry name" value="Tetracycline Repressor, domain 2"/>
    <property type="match status" value="1"/>
</dbReference>
<dbReference type="Proteomes" id="UP000051820">
    <property type="component" value="Unassembled WGS sequence"/>
</dbReference>
<organism evidence="4 5">
    <name type="scientific">Paucilactobacillus suebicus DSM 5007 = KCTC 3549</name>
    <dbReference type="NCBI Taxonomy" id="1423807"/>
    <lineage>
        <taxon>Bacteria</taxon>
        <taxon>Bacillati</taxon>
        <taxon>Bacillota</taxon>
        <taxon>Bacilli</taxon>
        <taxon>Lactobacillales</taxon>
        <taxon>Lactobacillaceae</taxon>
        <taxon>Paucilactobacillus</taxon>
    </lineage>
</organism>
<dbReference type="Pfam" id="PF22604">
    <property type="entry name" value="TetR_HI_0893_C"/>
    <property type="match status" value="1"/>
</dbReference>
<dbReference type="PATRIC" id="fig|1423807.3.peg.340"/>
<comment type="caution">
    <text evidence="4">The sequence shown here is derived from an EMBL/GenBank/DDBJ whole genome shotgun (WGS) entry which is preliminary data.</text>
</comment>
<dbReference type="eggNOG" id="COG1309">
    <property type="taxonomic scope" value="Bacteria"/>
</dbReference>
<feature type="DNA-binding region" description="H-T-H motif" evidence="2">
    <location>
        <begin position="29"/>
        <end position="48"/>
    </location>
</feature>
<evidence type="ECO:0000256" key="2">
    <source>
        <dbReference type="PROSITE-ProRule" id="PRU00335"/>
    </source>
</evidence>
<dbReference type="RefSeq" id="WP_162255727.1">
    <property type="nucleotide sequence ID" value="NZ_AZGF01000012.1"/>
</dbReference>
<name>A0A0R1W282_9LACO</name>
<proteinExistence type="predicted"/>
<evidence type="ECO:0000313" key="4">
    <source>
        <dbReference type="EMBL" id="KRM11968.1"/>
    </source>
</evidence>
<evidence type="ECO:0000313" key="5">
    <source>
        <dbReference type="Proteomes" id="UP000051820"/>
    </source>
</evidence>
<keyword evidence="1 2" id="KW-0238">DNA-binding</keyword>
<dbReference type="PROSITE" id="PS50977">
    <property type="entry name" value="HTH_TETR_2"/>
    <property type="match status" value="1"/>
</dbReference>
<dbReference type="InterPro" id="IPR001647">
    <property type="entry name" value="HTH_TetR"/>
</dbReference>
<accession>A0A0R1W282</accession>
<dbReference type="PANTHER" id="PTHR43479:SF11">
    <property type="entry name" value="ACREF_ENVCD OPERON REPRESSOR-RELATED"/>
    <property type="match status" value="1"/>
</dbReference>
<dbReference type="InterPro" id="IPR050624">
    <property type="entry name" value="HTH-type_Tx_Regulator"/>
</dbReference>
<dbReference type="AlphaFoldDB" id="A0A0R1W282"/>
<keyword evidence="5" id="KW-1185">Reference proteome</keyword>
<feature type="domain" description="HTH tetR-type" evidence="3">
    <location>
        <begin position="6"/>
        <end position="66"/>
    </location>
</feature>
<dbReference type="EMBL" id="AZGF01000012">
    <property type="protein sequence ID" value="KRM11968.1"/>
    <property type="molecule type" value="Genomic_DNA"/>
</dbReference>
<dbReference type="InterPro" id="IPR009057">
    <property type="entry name" value="Homeodomain-like_sf"/>
</dbReference>